<dbReference type="AlphaFoldDB" id="T1KZI7"/>
<evidence type="ECO:0000256" key="1">
    <source>
        <dbReference type="SAM" id="MobiDB-lite"/>
    </source>
</evidence>
<feature type="compositionally biased region" description="Low complexity" evidence="1">
    <location>
        <begin position="109"/>
        <end position="122"/>
    </location>
</feature>
<keyword evidence="3" id="KW-1185">Reference proteome</keyword>
<feature type="region of interest" description="Disordered" evidence="1">
    <location>
        <begin position="109"/>
        <end position="128"/>
    </location>
</feature>
<reference evidence="2" key="2">
    <citation type="submission" date="2015-06" db="UniProtKB">
        <authorList>
            <consortium name="EnsemblMetazoa"/>
        </authorList>
    </citation>
    <scope>IDENTIFICATION</scope>
</reference>
<organism evidence="2 3">
    <name type="scientific">Tetranychus urticae</name>
    <name type="common">Two-spotted spider mite</name>
    <dbReference type="NCBI Taxonomy" id="32264"/>
    <lineage>
        <taxon>Eukaryota</taxon>
        <taxon>Metazoa</taxon>
        <taxon>Ecdysozoa</taxon>
        <taxon>Arthropoda</taxon>
        <taxon>Chelicerata</taxon>
        <taxon>Arachnida</taxon>
        <taxon>Acari</taxon>
        <taxon>Acariformes</taxon>
        <taxon>Trombidiformes</taxon>
        <taxon>Prostigmata</taxon>
        <taxon>Eleutherengona</taxon>
        <taxon>Raphignathae</taxon>
        <taxon>Tetranychoidea</taxon>
        <taxon>Tetranychidae</taxon>
        <taxon>Tetranychus</taxon>
    </lineage>
</organism>
<dbReference type="HOGENOM" id="CLU_1020571_0_0_1"/>
<dbReference type="EMBL" id="CAEY01000740">
    <property type="status" value="NOT_ANNOTATED_CDS"/>
    <property type="molecule type" value="Genomic_DNA"/>
</dbReference>
<sequence>MFQGSRYSCSLRDLKNAYVINVSRKLCALVNQFDKSSENSNPTVPYKVDYHIGSRFDPFKERLNSPDDYDGTGIRPAMRAPIVEVLLPWEDDPEIVYLTEKPQNITNNVTSISNSTSSTASSFNLPDQSSTLSSSIKSSSITPVTESNTTVSLLPWEEDSWQLFETTVGLNSSNLTFITAPSTFKTPLYVSITTSSTPSTTSGPTSSTSASTVSSSTVTAVTTTTYSPLPWEEDYFDNIVSNPIQVIVLFSDRFKDNY</sequence>
<proteinExistence type="predicted"/>
<evidence type="ECO:0000313" key="3">
    <source>
        <dbReference type="Proteomes" id="UP000015104"/>
    </source>
</evidence>
<dbReference type="EnsemblMetazoa" id="tetur28g01750.1">
    <property type="protein sequence ID" value="tetur28g01750.1"/>
    <property type="gene ID" value="tetur28g01750"/>
</dbReference>
<feature type="region of interest" description="Disordered" evidence="1">
    <location>
        <begin position="195"/>
        <end position="214"/>
    </location>
</feature>
<reference evidence="3" key="1">
    <citation type="submission" date="2011-08" db="EMBL/GenBank/DDBJ databases">
        <authorList>
            <person name="Rombauts S."/>
        </authorList>
    </citation>
    <scope>NUCLEOTIDE SEQUENCE</scope>
    <source>
        <strain evidence="3">London</strain>
    </source>
</reference>
<dbReference type="Proteomes" id="UP000015104">
    <property type="component" value="Unassembled WGS sequence"/>
</dbReference>
<protein>
    <submittedName>
        <fullName evidence="2">Uncharacterized protein</fullName>
    </submittedName>
</protein>
<evidence type="ECO:0000313" key="2">
    <source>
        <dbReference type="EnsemblMetazoa" id="tetur28g01750.1"/>
    </source>
</evidence>
<accession>T1KZI7</accession>
<name>T1KZI7_TETUR</name>